<accession>A0A1N6F7Y1</accession>
<gene>
    <name evidence="1" type="ORF">SAMN05443544_1821</name>
</gene>
<dbReference type="OrthoDB" id="568465at2"/>
<reference evidence="2" key="1">
    <citation type="submission" date="2016-11" db="EMBL/GenBank/DDBJ databases">
        <authorList>
            <person name="Varghese N."/>
            <person name="Submissions S."/>
        </authorList>
    </citation>
    <scope>NUCLEOTIDE SEQUENCE [LARGE SCALE GENOMIC DNA]</scope>
    <source>
        <strain evidence="2">DSM 8595</strain>
    </source>
</reference>
<proteinExistence type="predicted"/>
<organism evidence="1 2">
    <name type="scientific">Agromyces cerinus subsp. cerinus</name>
    <dbReference type="NCBI Taxonomy" id="232089"/>
    <lineage>
        <taxon>Bacteria</taxon>
        <taxon>Bacillati</taxon>
        <taxon>Actinomycetota</taxon>
        <taxon>Actinomycetes</taxon>
        <taxon>Micrococcales</taxon>
        <taxon>Microbacteriaceae</taxon>
        <taxon>Agromyces</taxon>
    </lineage>
</organism>
<evidence type="ECO:0000313" key="2">
    <source>
        <dbReference type="Proteomes" id="UP000184699"/>
    </source>
</evidence>
<dbReference type="Proteomes" id="UP000184699">
    <property type="component" value="Unassembled WGS sequence"/>
</dbReference>
<evidence type="ECO:0008006" key="3">
    <source>
        <dbReference type="Google" id="ProtNLM"/>
    </source>
</evidence>
<sequence length="1370" mass="152681">MTIERFWAPSVKEVSFDGAGWLVDPASSWFGGTSRNPEAKTSRTIDEEQALVLLGEPGIGKSSELRSDVLNGTQSGSTRVARFDMSEFPTLDRLEDLVFAGPEVTAWLASEDTLCLILDSLDEARAQHSAAHRLILSYVRRWPKERLVLRIACRTADWPPSLLDGLKSEFGEVGVYELLPLRRLDAEQLVSDDLRAATFLSAIESGRVVPLAARPLLLKLLWRQYEVDGTLPDQAVEIYERGLLALADESDQDRRDARNDHISAKRQLDIASWIAAASVFSGKNKYWLGGFADAPVDAALPDDLAVSQTSFGDVQNSEIAAALRTGLFAGNGSGQLGWAHETFLEFSSARWLVSLGLDQRRLRELLCFEDGRIYPQVRNTAVWAAALDGPAFGWLIETDPASFLGGIKLPSEDLRALVVSEVLRAVRSGRLARDFDFDYSTLKYPALKADLEAGLLLELDDVDHVIIDIARGTREASLVPALTRLALAQHRERYLRTAAIMAIYDLTKDQSEPVDDFLDLLRSDPSIDEELQAAALLVSWPKAISTNEVFDLLGPFGRKSNFGLKYLFLTQLAAGIGPEGVLSGLHWLIGQSDLGEDSRLEQFTRSLLDLAFDQLDDDLVLVAMAGVIQALLQSHVSWLGEQFERLTPSARLRLGFAVVAALAEEDTFYALYPTSGKPLFAPEDFPFLVGAYPNLATPLRQRVGEVISQVFRPDDPDHSEILLSLPLDHPVVQDVLGRWTGSVDLTSPEATAAREFRAQLSERMAKKDGDEDDHSGSWIEQRIEELVESASQGDSNAFWIAVRLITVRPGTDQYWDEHEPDLTKHARWGSLADKTKRQLVTAAALYIAAGDPDPERWLGTNTSYFPSLAGYRALVLLLHESPGALDEIEGEYWRRWAPTIVDWEALSDEHARNLKAEILRRAVVHARPDLETAVVVLIDAASASEKRSFLTFEIGELWSPTLELQLLDRVRAGLAHETESEVLDVFDAKAPASISSILIERLSNDNWRREGRIDAGARLIRKQAGATWNELTRLMDDEPDLLGEILLGLGYHAPVPDLDDSRVAVLFLWTLRWFPMSDDPAFDGAHMVGPREELTRWRDSLLNHLIKSGTRASVEAIREIARDRPDLEWLSVSLLQAEASLRRESWIPLTRIQLRDLIGQADARLVRSPQDLLNLVLWALARIQSRLQSDTPESHLLWDTHSRRPKSEDEISDYVRNALLQEVAGNGIVVNREVQVRRNRPSGVPERTDLRIDALRSESASGDATLTVIVESKGSWNAELVDALEGQLVDRYLRDHPGAGGVYLVFWFDGDYWSDQDPRRAPALSRTRELVEARLSAAHAALADSVRERVRLYILDASYHRPSANDANAF</sequence>
<name>A0A1N6F7Y1_9MICO</name>
<evidence type="ECO:0000313" key="1">
    <source>
        <dbReference type="EMBL" id="SIN91326.1"/>
    </source>
</evidence>
<keyword evidence="2" id="KW-1185">Reference proteome</keyword>
<protein>
    <recommendedName>
        <fullName evidence="3">NACHT domain-containing protein</fullName>
    </recommendedName>
</protein>
<dbReference type="RefSeq" id="WP_143231555.1">
    <property type="nucleotide sequence ID" value="NZ_FSRJ01000002.1"/>
</dbReference>
<dbReference type="EMBL" id="FSRJ01000002">
    <property type="protein sequence ID" value="SIN91326.1"/>
    <property type="molecule type" value="Genomic_DNA"/>
</dbReference>
<dbReference type="STRING" id="232089.SAMN05443544_1821"/>